<dbReference type="STRING" id="195522.BD01_1412"/>
<dbReference type="CDD" id="cd06261">
    <property type="entry name" value="TM_PBP2"/>
    <property type="match status" value="1"/>
</dbReference>
<evidence type="ECO:0000256" key="1">
    <source>
        <dbReference type="ARBA" id="ARBA00004651"/>
    </source>
</evidence>
<keyword evidence="3" id="KW-1003">Cell membrane</keyword>
<dbReference type="InterPro" id="IPR000515">
    <property type="entry name" value="MetI-like"/>
</dbReference>
<dbReference type="InterPro" id="IPR050366">
    <property type="entry name" value="BP-dependent_transpt_permease"/>
</dbReference>
<sequence>MRKLSVLIIAFFVAFSIIGPHMVVEKNAENWNNASYWKYNPIGVPPEWYGKLTGLPKTEWLEGTYQNGSFVYYYDFHYESVPQNILVIPNLTKSLRISIVDPHGKEYSIWNGIVPDSLNLGTISSSIMRIAEEKCNPKPTWSQLLFHNPLKAVFAEPGTDCVFHFVPLKGTYKIVITGTFGKLESNDEPKVRILGLSYGRLGTDVYGRDVWTGYAYGARETIMISILGAGILALLAFAVGSLSVISTKFGSVVNAASKILTSTPSLPLAVLLVVVLGHIEYGLTPNDIKIHVNPYVMALIVAIVFIGTSSREIRSIVEEELRKDYIESSRAMGASPLQILRFHIFPVLLPYVVYLFAISVPGIIAFITLLGFFNVVPGFNWGTIMSTPLMAGIAKYVPYWWQIVPLGLSLGLIAYAFIDLGRFVEARFLKRSKT</sequence>
<keyword evidence="6 7" id="KW-0472">Membrane</keyword>
<comment type="subcellular location">
    <subcellularLocation>
        <location evidence="1 7">Cell membrane</location>
        <topology evidence="1 7">Multi-pass membrane protein</topology>
    </subcellularLocation>
</comment>
<comment type="similarity">
    <text evidence="7">Belongs to the binding-protein-dependent transport system permease family.</text>
</comment>
<dbReference type="PANTHER" id="PTHR43386">
    <property type="entry name" value="OLIGOPEPTIDE TRANSPORT SYSTEM PERMEASE PROTEIN APPC"/>
    <property type="match status" value="1"/>
</dbReference>
<evidence type="ECO:0000256" key="6">
    <source>
        <dbReference type="ARBA" id="ARBA00023136"/>
    </source>
</evidence>
<proteinExistence type="inferred from homology"/>
<feature type="transmembrane region" description="Helical" evidence="7">
    <location>
        <begin position="295"/>
        <end position="313"/>
    </location>
</feature>
<feature type="domain" description="ABC transmembrane type-1" evidence="8">
    <location>
        <begin position="218"/>
        <end position="421"/>
    </location>
</feature>
<feature type="transmembrane region" description="Helical" evidence="7">
    <location>
        <begin position="266"/>
        <end position="283"/>
    </location>
</feature>
<evidence type="ECO:0000313" key="10">
    <source>
        <dbReference type="Proteomes" id="UP000019434"/>
    </source>
</evidence>
<dbReference type="RefSeq" id="WP_042691201.1">
    <property type="nucleotide sequence ID" value="NZ_CP007264.1"/>
</dbReference>
<organism evidence="9 10">
    <name type="scientific">Thermococcus nautili</name>
    <dbReference type="NCBI Taxonomy" id="195522"/>
    <lineage>
        <taxon>Archaea</taxon>
        <taxon>Methanobacteriati</taxon>
        <taxon>Methanobacteriota</taxon>
        <taxon>Thermococci</taxon>
        <taxon>Thermococcales</taxon>
        <taxon>Thermococcaceae</taxon>
        <taxon>Thermococcus</taxon>
    </lineage>
</organism>
<dbReference type="AlphaFoldDB" id="W8NUQ8"/>
<gene>
    <name evidence="9" type="ORF">BD01_1412</name>
</gene>
<dbReference type="InterPro" id="IPR035906">
    <property type="entry name" value="MetI-like_sf"/>
</dbReference>
<evidence type="ECO:0000256" key="2">
    <source>
        <dbReference type="ARBA" id="ARBA00022448"/>
    </source>
</evidence>
<reference evidence="9 10" key="1">
    <citation type="submission" date="2014-02" db="EMBL/GenBank/DDBJ databases">
        <title>Genome Sequence of an Hyperthermophilic Archaeon, Thermococcus nautili 30-1, producing viral vesicles.</title>
        <authorList>
            <person name="Oberto J."/>
            <person name="Gaudin M."/>
            <person name="Cossu M."/>
            <person name="Gorlas A."/>
            <person name="Slesarev A."/>
            <person name="Marguet E."/>
            <person name="Forterre P."/>
        </authorList>
    </citation>
    <scope>NUCLEOTIDE SEQUENCE [LARGE SCALE GENOMIC DNA]</scope>
    <source>
        <strain evidence="9 10">30-1</strain>
    </source>
</reference>
<evidence type="ECO:0000256" key="5">
    <source>
        <dbReference type="ARBA" id="ARBA00022989"/>
    </source>
</evidence>
<evidence type="ECO:0000259" key="8">
    <source>
        <dbReference type="PROSITE" id="PS50928"/>
    </source>
</evidence>
<dbReference type="SUPFAM" id="SSF161098">
    <property type="entry name" value="MetI-like"/>
    <property type="match status" value="1"/>
</dbReference>
<dbReference type="GO" id="GO:0005886">
    <property type="term" value="C:plasma membrane"/>
    <property type="evidence" value="ECO:0007669"/>
    <property type="project" value="UniProtKB-SubCell"/>
</dbReference>
<dbReference type="PANTHER" id="PTHR43386:SF1">
    <property type="entry name" value="D,D-DIPEPTIDE TRANSPORT SYSTEM PERMEASE PROTEIN DDPC-RELATED"/>
    <property type="match status" value="1"/>
</dbReference>
<dbReference type="OrthoDB" id="312811at2157"/>
<accession>W8NUQ8</accession>
<dbReference type="Proteomes" id="UP000019434">
    <property type="component" value="Chromosome"/>
</dbReference>
<evidence type="ECO:0000313" key="9">
    <source>
        <dbReference type="EMBL" id="AHL23023.1"/>
    </source>
</evidence>
<dbReference type="GeneID" id="24958693"/>
<feature type="transmembrane region" description="Helical" evidence="7">
    <location>
        <begin position="399"/>
        <end position="418"/>
    </location>
</feature>
<feature type="transmembrane region" description="Helical" evidence="7">
    <location>
        <begin position="222"/>
        <end position="245"/>
    </location>
</feature>
<evidence type="ECO:0000256" key="3">
    <source>
        <dbReference type="ARBA" id="ARBA00022475"/>
    </source>
</evidence>
<dbReference type="Pfam" id="PF00528">
    <property type="entry name" value="BPD_transp_1"/>
    <property type="match status" value="1"/>
</dbReference>
<dbReference type="KEGG" id="tnu:BD01_1412"/>
<protein>
    <submittedName>
        <fullName evidence="9">ABC-type dipeptide/oligopeptide/nickel transport systems, permease components</fullName>
    </submittedName>
</protein>
<name>W8NUQ8_9EURY</name>
<evidence type="ECO:0000256" key="7">
    <source>
        <dbReference type="RuleBase" id="RU363032"/>
    </source>
</evidence>
<evidence type="ECO:0000256" key="4">
    <source>
        <dbReference type="ARBA" id="ARBA00022692"/>
    </source>
</evidence>
<feature type="transmembrane region" description="Helical" evidence="7">
    <location>
        <begin position="351"/>
        <end position="379"/>
    </location>
</feature>
<dbReference type="EMBL" id="CP007264">
    <property type="protein sequence ID" value="AHL23023.1"/>
    <property type="molecule type" value="Genomic_DNA"/>
</dbReference>
<keyword evidence="5 7" id="KW-1133">Transmembrane helix</keyword>
<keyword evidence="2 7" id="KW-0813">Transport</keyword>
<dbReference type="GO" id="GO:0055085">
    <property type="term" value="P:transmembrane transport"/>
    <property type="evidence" value="ECO:0007669"/>
    <property type="project" value="InterPro"/>
</dbReference>
<dbReference type="PROSITE" id="PS50928">
    <property type="entry name" value="ABC_TM1"/>
    <property type="match status" value="1"/>
</dbReference>
<dbReference type="Gene3D" id="1.10.3720.10">
    <property type="entry name" value="MetI-like"/>
    <property type="match status" value="1"/>
</dbReference>
<keyword evidence="10" id="KW-1185">Reference proteome</keyword>
<keyword evidence="4 7" id="KW-0812">Transmembrane</keyword>
<dbReference type="eggNOG" id="arCOG00749">
    <property type="taxonomic scope" value="Archaea"/>
</dbReference>
<dbReference type="HOGENOM" id="CLU_028518_10_0_2"/>